<dbReference type="InterPro" id="IPR006282">
    <property type="entry name" value="Thi_PPkinase"/>
</dbReference>
<dbReference type="Gene3D" id="3.40.50.10240">
    <property type="entry name" value="Thiamin pyrophosphokinase, catalytic domain"/>
    <property type="match status" value="1"/>
</dbReference>
<keyword evidence="2" id="KW-0547">Nucleotide-binding</keyword>
<evidence type="ECO:0000256" key="1">
    <source>
        <dbReference type="ARBA" id="ARBA00022679"/>
    </source>
</evidence>
<dbReference type="SMART" id="SM00983">
    <property type="entry name" value="TPK_B1_binding"/>
    <property type="match status" value="1"/>
</dbReference>
<dbReference type="AlphaFoldDB" id="A0A7M2RLJ2"/>
<dbReference type="NCBIfam" id="TIGR01378">
    <property type="entry name" value="thi_PPkinase"/>
    <property type="match status" value="1"/>
</dbReference>
<evidence type="ECO:0000256" key="5">
    <source>
        <dbReference type="NCBIfam" id="TIGR01378"/>
    </source>
</evidence>
<accession>A0A7M2RLJ2</accession>
<dbReference type="GO" id="GO:0005524">
    <property type="term" value="F:ATP binding"/>
    <property type="evidence" value="ECO:0007669"/>
    <property type="project" value="UniProtKB-KW"/>
</dbReference>
<dbReference type="KEGG" id="bliq:INP51_04520"/>
<dbReference type="GO" id="GO:0004788">
    <property type="term" value="F:thiamine diphosphokinase activity"/>
    <property type="evidence" value="ECO:0007669"/>
    <property type="project" value="UniProtKB-UniRule"/>
</dbReference>
<proteinExistence type="predicted"/>
<evidence type="ECO:0000256" key="4">
    <source>
        <dbReference type="ARBA" id="ARBA00022840"/>
    </source>
</evidence>
<keyword evidence="1 7" id="KW-0808">Transferase</keyword>
<evidence type="ECO:0000256" key="2">
    <source>
        <dbReference type="ARBA" id="ARBA00022741"/>
    </source>
</evidence>
<dbReference type="GO" id="GO:0006772">
    <property type="term" value="P:thiamine metabolic process"/>
    <property type="evidence" value="ECO:0007669"/>
    <property type="project" value="UniProtKB-UniRule"/>
</dbReference>
<evidence type="ECO:0000313" key="7">
    <source>
        <dbReference type="EMBL" id="QOV20220.1"/>
    </source>
</evidence>
<dbReference type="InterPro" id="IPR036759">
    <property type="entry name" value="TPK_catalytic_sf"/>
</dbReference>
<dbReference type="RefSeq" id="WP_193736540.1">
    <property type="nucleotide sequence ID" value="NZ_CP063304.1"/>
</dbReference>
<evidence type="ECO:0000259" key="6">
    <source>
        <dbReference type="SMART" id="SM00983"/>
    </source>
</evidence>
<evidence type="ECO:0000313" key="8">
    <source>
        <dbReference type="Proteomes" id="UP000593601"/>
    </source>
</evidence>
<dbReference type="Proteomes" id="UP000593601">
    <property type="component" value="Chromosome"/>
</dbReference>
<dbReference type="GO" id="GO:0016301">
    <property type="term" value="F:kinase activity"/>
    <property type="evidence" value="ECO:0007669"/>
    <property type="project" value="UniProtKB-KW"/>
</dbReference>
<dbReference type="GO" id="GO:0009229">
    <property type="term" value="P:thiamine diphosphate biosynthetic process"/>
    <property type="evidence" value="ECO:0007669"/>
    <property type="project" value="InterPro"/>
</dbReference>
<keyword evidence="4" id="KW-0067">ATP-binding</keyword>
<feature type="domain" description="Thiamin pyrophosphokinase thiamin-binding" evidence="6">
    <location>
        <begin position="148"/>
        <end position="208"/>
    </location>
</feature>
<dbReference type="EMBL" id="CP063304">
    <property type="protein sequence ID" value="QOV20220.1"/>
    <property type="molecule type" value="Genomic_DNA"/>
</dbReference>
<evidence type="ECO:0000256" key="3">
    <source>
        <dbReference type="ARBA" id="ARBA00022777"/>
    </source>
</evidence>
<dbReference type="InterPro" id="IPR007371">
    <property type="entry name" value="TPK_catalytic"/>
</dbReference>
<dbReference type="CDD" id="cd07995">
    <property type="entry name" value="TPK"/>
    <property type="match status" value="1"/>
</dbReference>
<dbReference type="PANTHER" id="PTHR41299">
    <property type="entry name" value="THIAMINE PYROPHOSPHOKINASE"/>
    <property type="match status" value="1"/>
</dbReference>
<protein>
    <recommendedName>
        <fullName evidence="5">Thiamine diphosphokinase</fullName>
        <ecNumber evidence="5">2.7.6.2</ecNumber>
    </recommendedName>
</protein>
<dbReference type="GO" id="GO:0030975">
    <property type="term" value="F:thiamine binding"/>
    <property type="evidence" value="ECO:0007669"/>
    <property type="project" value="InterPro"/>
</dbReference>
<organism evidence="7 8">
    <name type="scientific">Blautia liquoris</name>
    <dbReference type="NCBI Taxonomy" id="2779518"/>
    <lineage>
        <taxon>Bacteria</taxon>
        <taxon>Bacillati</taxon>
        <taxon>Bacillota</taxon>
        <taxon>Clostridia</taxon>
        <taxon>Lachnospirales</taxon>
        <taxon>Lachnospiraceae</taxon>
        <taxon>Blautia</taxon>
    </lineage>
</organism>
<gene>
    <name evidence="7" type="ORF">INP51_04520</name>
</gene>
<dbReference type="PANTHER" id="PTHR41299:SF1">
    <property type="entry name" value="THIAMINE PYROPHOSPHOKINASE"/>
    <property type="match status" value="1"/>
</dbReference>
<keyword evidence="8" id="KW-1185">Reference proteome</keyword>
<reference evidence="7 8" key="1">
    <citation type="submission" date="2020-10" db="EMBL/GenBank/DDBJ databases">
        <title>Blautia liquoris sp.nov., isolated from the mud in a fermentation cellar used for the production of Chinese strong-flavoured liquor.</title>
        <authorList>
            <person name="Lu L."/>
        </authorList>
    </citation>
    <scope>NUCLEOTIDE SEQUENCE [LARGE SCALE GENOMIC DNA]</scope>
    <source>
        <strain evidence="7 8">LZLJ-3</strain>
    </source>
</reference>
<dbReference type="InterPro" id="IPR053149">
    <property type="entry name" value="TPK"/>
</dbReference>
<dbReference type="InterPro" id="IPR036371">
    <property type="entry name" value="TPK_B1-bd_sf"/>
</dbReference>
<sequence length="214" mass="23949">MILISGGRIDPDFVLDFIKRHEGDQIAAIDRGLKFCSEQGIRPNYIVGDFDSLPGGILERYESDADISIRRLKPEKDDSDTEAAFHLSLDLGVDTIYLLGATGTRIDHMIANIQLLVLAVLKGIRMYLIDPNNLITALIRPAILKREEQYGNYVSFFPWGDEVTDLTLTGFKYPLTRYHLTHVSCGLSLSNEIAEDNASVEFQSGILLMIQSKD</sequence>
<dbReference type="SUPFAM" id="SSF63999">
    <property type="entry name" value="Thiamin pyrophosphokinase, catalytic domain"/>
    <property type="match status" value="1"/>
</dbReference>
<dbReference type="Pfam" id="PF04265">
    <property type="entry name" value="TPK_B1_binding"/>
    <property type="match status" value="1"/>
</dbReference>
<keyword evidence="3 7" id="KW-0418">Kinase</keyword>
<name>A0A7M2RLJ2_9FIRM</name>
<dbReference type="Pfam" id="PF04263">
    <property type="entry name" value="TPK_catalytic"/>
    <property type="match status" value="1"/>
</dbReference>
<dbReference type="SUPFAM" id="SSF63862">
    <property type="entry name" value="Thiamin pyrophosphokinase, substrate-binding domain"/>
    <property type="match status" value="1"/>
</dbReference>
<dbReference type="EC" id="2.7.6.2" evidence="5"/>
<dbReference type="InterPro" id="IPR007373">
    <property type="entry name" value="Thiamin_PyroPKinase_B1-bd"/>
</dbReference>